<dbReference type="NCBIfam" id="TIGR00057">
    <property type="entry name" value="L-threonylcarbamoyladenylate synthase"/>
    <property type="match status" value="1"/>
</dbReference>
<dbReference type="GO" id="GO:0061710">
    <property type="term" value="F:L-threonylcarbamoyladenylate synthase"/>
    <property type="evidence" value="ECO:0007669"/>
    <property type="project" value="UniProtKB-EC"/>
</dbReference>
<evidence type="ECO:0000256" key="8">
    <source>
        <dbReference type="ARBA" id="ARBA00022741"/>
    </source>
</evidence>
<evidence type="ECO:0000256" key="2">
    <source>
        <dbReference type="ARBA" id="ARBA00007663"/>
    </source>
</evidence>
<dbReference type="InterPro" id="IPR006070">
    <property type="entry name" value="Sua5-like_dom"/>
</dbReference>
<name>A0A512HXC5_9ACTN</name>
<keyword evidence="5" id="KW-0808">Transferase</keyword>
<dbReference type="RefSeq" id="WP_146827968.1">
    <property type="nucleotide sequence ID" value="NZ_BAAAYQ010000005.1"/>
</dbReference>
<dbReference type="Gene3D" id="3.90.870.10">
    <property type="entry name" value="DHBP synthase"/>
    <property type="match status" value="1"/>
</dbReference>
<dbReference type="EMBL" id="BJZQ01000014">
    <property type="protein sequence ID" value="GEO90099.1"/>
    <property type="molecule type" value="Genomic_DNA"/>
</dbReference>
<evidence type="ECO:0000256" key="4">
    <source>
        <dbReference type="ARBA" id="ARBA00022490"/>
    </source>
</evidence>
<reference evidence="13 14" key="1">
    <citation type="submission" date="2019-07" db="EMBL/GenBank/DDBJ databases">
        <title>Whole genome shotgun sequence of Aeromicrobium flavum NBRC 107625.</title>
        <authorList>
            <person name="Hosoyama A."/>
            <person name="Uohara A."/>
            <person name="Ohji S."/>
            <person name="Ichikawa N."/>
        </authorList>
    </citation>
    <scope>NUCLEOTIDE SEQUENCE [LARGE SCALE GENOMIC DNA]</scope>
    <source>
        <strain evidence="13 14">NBRC 107625</strain>
    </source>
</reference>
<dbReference type="InterPro" id="IPR017945">
    <property type="entry name" value="DHBP_synth_RibB-like_a/b_dom"/>
</dbReference>
<comment type="subcellular location">
    <subcellularLocation>
        <location evidence="1">Cytoplasm</location>
    </subcellularLocation>
</comment>
<dbReference type="GO" id="GO:0000049">
    <property type="term" value="F:tRNA binding"/>
    <property type="evidence" value="ECO:0007669"/>
    <property type="project" value="TreeGrafter"/>
</dbReference>
<dbReference type="InterPro" id="IPR050156">
    <property type="entry name" value="TC-AMP_synthase_SUA5"/>
</dbReference>
<evidence type="ECO:0000256" key="7">
    <source>
        <dbReference type="ARBA" id="ARBA00022695"/>
    </source>
</evidence>
<evidence type="ECO:0000256" key="5">
    <source>
        <dbReference type="ARBA" id="ARBA00022679"/>
    </source>
</evidence>
<sequence length="217" mass="22372">MRFDCATELDAGIEAAVSALRDGALVVLPTDTVYGIAADAFDPTAVARLLEAKGRGRDMPPPVLIAEPATLDALVAERPPTWLQAMLEDLWPGPLTVVFRAQPSLTWDLGETHGTVAVRVPDDDRTRAVLRKAGPSAVSSANLSGQPAAASADEAESMLADSVRVYLDGGPTAGATPSTILDVTGAVPRVLRAGAIDVATLHRYNNTIEPAGGGAGA</sequence>
<evidence type="ECO:0000256" key="6">
    <source>
        <dbReference type="ARBA" id="ARBA00022694"/>
    </source>
</evidence>
<evidence type="ECO:0000313" key="13">
    <source>
        <dbReference type="EMBL" id="GEO90099.1"/>
    </source>
</evidence>
<keyword evidence="6" id="KW-0819">tRNA processing</keyword>
<comment type="caution">
    <text evidence="13">The sequence shown here is derived from an EMBL/GenBank/DDBJ whole genome shotgun (WGS) entry which is preliminary data.</text>
</comment>
<keyword evidence="9" id="KW-0067">ATP-binding</keyword>
<evidence type="ECO:0000256" key="3">
    <source>
        <dbReference type="ARBA" id="ARBA00012584"/>
    </source>
</evidence>
<accession>A0A512HXC5</accession>
<evidence type="ECO:0000313" key="14">
    <source>
        <dbReference type="Proteomes" id="UP000321769"/>
    </source>
</evidence>
<dbReference type="PROSITE" id="PS51163">
    <property type="entry name" value="YRDC"/>
    <property type="match status" value="1"/>
</dbReference>
<evidence type="ECO:0000259" key="12">
    <source>
        <dbReference type="PROSITE" id="PS51163"/>
    </source>
</evidence>
<dbReference type="GO" id="GO:0005524">
    <property type="term" value="F:ATP binding"/>
    <property type="evidence" value="ECO:0007669"/>
    <property type="project" value="UniProtKB-KW"/>
</dbReference>
<dbReference type="PANTHER" id="PTHR17490">
    <property type="entry name" value="SUA5"/>
    <property type="match status" value="1"/>
</dbReference>
<evidence type="ECO:0000256" key="9">
    <source>
        <dbReference type="ARBA" id="ARBA00022840"/>
    </source>
</evidence>
<dbReference type="GO" id="GO:0006450">
    <property type="term" value="P:regulation of translational fidelity"/>
    <property type="evidence" value="ECO:0007669"/>
    <property type="project" value="TreeGrafter"/>
</dbReference>
<evidence type="ECO:0000256" key="10">
    <source>
        <dbReference type="ARBA" id="ARBA00029774"/>
    </source>
</evidence>
<dbReference type="GO" id="GO:0005737">
    <property type="term" value="C:cytoplasm"/>
    <property type="evidence" value="ECO:0007669"/>
    <property type="project" value="UniProtKB-SubCell"/>
</dbReference>
<organism evidence="13 14">
    <name type="scientific">Aeromicrobium flavum</name>
    <dbReference type="NCBI Taxonomy" id="416568"/>
    <lineage>
        <taxon>Bacteria</taxon>
        <taxon>Bacillati</taxon>
        <taxon>Actinomycetota</taxon>
        <taxon>Actinomycetes</taxon>
        <taxon>Propionibacteriales</taxon>
        <taxon>Nocardioidaceae</taxon>
        <taxon>Aeromicrobium</taxon>
    </lineage>
</organism>
<comment type="similarity">
    <text evidence="2">Belongs to the SUA5 family.</text>
</comment>
<evidence type="ECO:0000256" key="11">
    <source>
        <dbReference type="ARBA" id="ARBA00048366"/>
    </source>
</evidence>
<keyword evidence="8" id="KW-0547">Nucleotide-binding</keyword>
<dbReference type="GO" id="GO:0003725">
    <property type="term" value="F:double-stranded RNA binding"/>
    <property type="evidence" value="ECO:0007669"/>
    <property type="project" value="InterPro"/>
</dbReference>
<dbReference type="PANTHER" id="PTHR17490:SF16">
    <property type="entry name" value="THREONYLCARBAMOYL-AMP SYNTHASE"/>
    <property type="match status" value="1"/>
</dbReference>
<dbReference type="Proteomes" id="UP000321769">
    <property type="component" value="Unassembled WGS sequence"/>
</dbReference>
<comment type="catalytic activity">
    <reaction evidence="11">
        <text>L-threonine + hydrogencarbonate + ATP = L-threonylcarbamoyladenylate + diphosphate + H2O</text>
        <dbReference type="Rhea" id="RHEA:36407"/>
        <dbReference type="ChEBI" id="CHEBI:15377"/>
        <dbReference type="ChEBI" id="CHEBI:17544"/>
        <dbReference type="ChEBI" id="CHEBI:30616"/>
        <dbReference type="ChEBI" id="CHEBI:33019"/>
        <dbReference type="ChEBI" id="CHEBI:57926"/>
        <dbReference type="ChEBI" id="CHEBI:73682"/>
        <dbReference type="EC" id="2.7.7.87"/>
    </reaction>
</comment>
<proteinExistence type="inferred from homology"/>
<keyword evidence="4" id="KW-0963">Cytoplasm</keyword>
<dbReference type="SUPFAM" id="SSF55821">
    <property type="entry name" value="YrdC/RibB"/>
    <property type="match status" value="1"/>
</dbReference>
<gene>
    <name evidence="13" type="ORF">AFL01nite_24260</name>
</gene>
<feature type="domain" description="YrdC-like" evidence="12">
    <location>
        <begin position="10"/>
        <end position="196"/>
    </location>
</feature>
<dbReference type="EC" id="2.7.7.87" evidence="3"/>
<dbReference type="GO" id="GO:0008033">
    <property type="term" value="P:tRNA processing"/>
    <property type="evidence" value="ECO:0007669"/>
    <property type="project" value="UniProtKB-KW"/>
</dbReference>
<keyword evidence="7" id="KW-0548">Nucleotidyltransferase</keyword>
<keyword evidence="14" id="KW-1185">Reference proteome</keyword>
<dbReference type="OrthoDB" id="9814580at2"/>
<evidence type="ECO:0000256" key="1">
    <source>
        <dbReference type="ARBA" id="ARBA00004496"/>
    </source>
</evidence>
<dbReference type="AlphaFoldDB" id="A0A512HXC5"/>
<protein>
    <recommendedName>
        <fullName evidence="10">L-threonylcarbamoyladenylate synthase</fullName>
        <ecNumber evidence="3">2.7.7.87</ecNumber>
    </recommendedName>
    <alternativeName>
        <fullName evidence="10">L-threonylcarbamoyladenylate synthase</fullName>
    </alternativeName>
</protein>
<dbReference type="Pfam" id="PF01300">
    <property type="entry name" value="Sua5_yciO_yrdC"/>
    <property type="match status" value="1"/>
</dbReference>